<dbReference type="PANTHER" id="PTHR43662">
    <property type="match status" value="1"/>
</dbReference>
<accession>A0A4S8PEC9</accession>
<dbReference type="AlphaFoldDB" id="A0A4S8PEC9"/>
<gene>
    <name evidence="2" type="ORF">E9998_11625</name>
</gene>
<feature type="domain" description="DUF1996" evidence="1">
    <location>
        <begin position="82"/>
        <end position="287"/>
    </location>
</feature>
<dbReference type="PANTHER" id="PTHR43662:SF3">
    <property type="entry name" value="DOMAIN PROTEIN, PUTATIVE (AFU_ORTHOLOGUE AFUA_6G11970)-RELATED"/>
    <property type="match status" value="1"/>
</dbReference>
<dbReference type="Proteomes" id="UP000305792">
    <property type="component" value="Unassembled WGS sequence"/>
</dbReference>
<evidence type="ECO:0000313" key="2">
    <source>
        <dbReference type="EMBL" id="THV28743.1"/>
    </source>
</evidence>
<organism evidence="2 3">
    <name type="scientific">Glycomyces paridis</name>
    <dbReference type="NCBI Taxonomy" id="2126555"/>
    <lineage>
        <taxon>Bacteria</taxon>
        <taxon>Bacillati</taxon>
        <taxon>Actinomycetota</taxon>
        <taxon>Actinomycetes</taxon>
        <taxon>Glycomycetales</taxon>
        <taxon>Glycomycetaceae</taxon>
        <taxon>Glycomyces</taxon>
    </lineage>
</organism>
<comment type="caution">
    <text evidence="2">The sequence shown here is derived from an EMBL/GenBank/DDBJ whole genome shotgun (WGS) entry which is preliminary data.</text>
</comment>
<proteinExistence type="predicted"/>
<sequence>MGRVAVRVRRLRLANRNGRAAPAARPHREESDMRPRLAGFAAAAFAAAATALVVSPTASADDLVTHHEFQANCTVSHTAQDDPIVYPGQPGASHHHTFIGNTETDAYSTPESLQQGDTTCLVPADRSAYWFPTLYDGDEPVLTDWHLVVYYKSGVEDYTTVQPFPQGLRFVAGDMMASPQEFEDAPGSVEGFECGESFHNYTFPAWCTDWLNIRYQSPSCWDGVNLDSPDHKAHMAYPVSGSCPSSHPVPVPMIEFKIHWPVEGDMSQVRLASGQASSWHYDFFNAWEPETLAAMVEHCINGGLQCDSRGFDLYKPDRGAVLDEDYVLI</sequence>
<name>A0A4S8PEC9_9ACTN</name>
<protein>
    <submittedName>
        <fullName evidence="2">DUF1996 domain-containing protein</fullName>
    </submittedName>
</protein>
<dbReference type="InterPro" id="IPR018535">
    <property type="entry name" value="DUF1996"/>
</dbReference>
<evidence type="ECO:0000313" key="3">
    <source>
        <dbReference type="Proteomes" id="UP000305792"/>
    </source>
</evidence>
<reference evidence="2 3" key="1">
    <citation type="journal article" date="2018" name="Int. J. Syst. Evol. Microbiol.">
        <title>Glycomyces paridis sp. nov., isolated from the medicinal plant Paris polyphylla.</title>
        <authorList>
            <person name="Fang X.M."/>
            <person name="Bai J.L."/>
            <person name="Su J."/>
            <person name="Zhao L.L."/>
            <person name="Liu H.Y."/>
            <person name="Ma B.P."/>
            <person name="Zhang Y.Q."/>
            <person name="Yu L.Y."/>
        </authorList>
    </citation>
    <scope>NUCLEOTIDE SEQUENCE [LARGE SCALE GENOMIC DNA]</scope>
    <source>
        <strain evidence="2 3">CPCC 204357</strain>
    </source>
</reference>
<dbReference type="OrthoDB" id="581239at2"/>
<dbReference type="Pfam" id="PF09362">
    <property type="entry name" value="DUF1996"/>
    <property type="match status" value="1"/>
</dbReference>
<dbReference type="EMBL" id="STGX01000007">
    <property type="protein sequence ID" value="THV28743.1"/>
    <property type="molecule type" value="Genomic_DNA"/>
</dbReference>
<evidence type="ECO:0000259" key="1">
    <source>
        <dbReference type="Pfam" id="PF09362"/>
    </source>
</evidence>
<keyword evidence="3" id="KW-1185">Reference proteome</keyword>